<evidence type="ECO:0000313" key="7">
    <source>
        <dbReference type="EMBL" id="SHK68428.1"/>
    </source>
</evidence>
<proteinExistence type="predicted"/>
<keyword evidence="8" id="KW-1185">Reference proteome</keyword>
<dbReference type="PANTHER" id="PTHR35008">
    <property type="entry name" value="BLL4482 PROTEIN-RELATED"/>
    <property type="match status" value="1"/>
</dbReference>
<dbReference type="PANTHER" id="PTHR35008:SF4">
    <property type="entry name" value="BLL4482 PROTEIN"/>
    <property type="match status" value="1"/>
</dbReference>
<keyword evidence="2 4" id="KW-0479">Metal-binding</keyword>
<dbReference type="GO" id="GO:0020037">
    <property type="term" value="F:heme binding"/>
    <property type="evidence" value="ECO:0007669"/>
    <property type="project" value="InterPro"/>
</dbReference>
<keyword evidence="1 4" id="KW-0349">Heme</keyword>
<dbReference type="InterPro" id="IPR009056">
    <property type="entry name" value="Cyt_c-like_dom"/>
</dbReference>
<protein>
    <submittedName>
        <fullName evidence="7">Cytochrome c, mono-and diheme variants</fullName>
    </submittedName>
</protein>
<evidence type="ECO:0000313" key="8">
    <source>
        <dbReference type="Proteomes" id="UP000183947"/>
    </source>
</evidence>
<feature type="chain" id="PRO_5013110670" evidence="5">
    <location>
        <begin position="18"/>
        <end position="145"/>
    </location>
</feature>
<dbReference type="InterPro" id="IPR036909">
    <property type="entry name" value="Cyt_c-like_dom_sf"/>
</dbReference>
<dbReference type="Gene3D" id="1.10.760.10">
    <property type="entry name" value="Cytochrome c-like domain"/>
    <property type="match status" value="1"/>
</dbReference>
<evidence type="ECO:0000256" key="3">
    <source>
        <dbReference type="ARBA" id="ARBA00023004"/>
    </source>
</evidence>
<accession>A0A1M6UH62</accession>
<reference evidence="8" key="1">
    <citation type="submission" date="2016-11" db="EMBL/GenBank/DDBJ databases">
        <authorList>
            <person name="Varghese N."/>
            <person name="Submissions S."/>
        </authorList>
    </citation>
    <scope>NUCLEOTIDE SEQUENCE [LARGE SCALE GENOMIC DNA]</scope>
    <source>
        <strain evidence="8">DSM 18569</strain>
    </source>
</reference>
<dbReference type="InterPro" id="IPR051459">
    <property type="entry name" value="Cytochrome_c-type_DH"/>
</dbReference>
<feature type="signal peptide" evidence="5">
    <location>
        <begin position="1"/>
        <end position="17"/>
    </location>
</feature>
<dbReference type="AlphaFoldDB" id="A0A1M6UH62"/>
<dbReference type="Pfam" id="PF13442">
    <property type="entry name" value="Cytochrome_CBB3"/>
    <property type="match status" value="1"/>
</dbReference>
<name>A0A1M6UH62_9BACT</name>
<organism evidence="7 8">
    <name type="scientific">Hymenobacter psychrotolerans DSM 18569</name>
    <dbReference type="NCBI Taxonomy" id="1121959"/>
    <lineage>
        <taxon>Bacteria</taxon>
        <taxon>Pseudomonadati</taxon>
        <taxon>Bacteroidota</taxon>
        <taxon>Cytophagia</taxon>
        <taxon>Cytophagales</taxon>
        <taxon>Hymenobacteraceae</taxon>
        <taxon>Hymenobacter</taxon>
    </lineage>
</organism>
<dbReference type="PROSITE" id="PS51007">
    <property type="entry name" value="CYTC"/>
    <property type="match status" value="1"/>
</dbReference>
<dbReference type="SUPFAM" id="SSF46626">
    <property type="entry name" value="Cytochrome c"/>
    <property type="match status" value="1"/>
</dbReference>
<dbReference type="EMBL" id="FRAS01000005">
    <property type="protein sequence ID" value="SHK68428.1"/>
    <property type="molecule type" value="Genomic_DNA"/>
</dbReference>
<keyword evidence="5" id="KW-0732">Signal</keyword>
<evidence type="ECO:0000256" key="1">
    <source>
        <dbReference type="ARBA" id="ARBA00022617"/>
    </source>
</evidence>
<gene>
    <name evidence="7" type="ORF">SAMN02746009_01357</name>
</gene>
<dbReference type="OrthoDB" id="9811395at2"/>
<evidence type="ECO:0000259" key="6">
    <source>
        <dbReference type="PROSITE" id="PS51007"/>
    </source>
</evidence>
<keyword evidence="3 4" id="KW-0408">Iron</keyword>
<dbReference type="GO" id="GO:0009055">
    <property type="term" value="F:electron transfer activity"/>
    <property type="evidence" value="ECO:0007669"/>
    <property type="project" value="InterPro"/>
</dbReference>
<evidence type="ECO:0000256" key="2">
    <source>
        <dbReference type="ARBA" id="ARBA00022723"/>
    </source>
</evidence>
<dbReference type="Proteomes" id="UP000183947">
    <property type="component" value="Unassembled WGS sequence"/>
</dbReference>
<dbReference type="GO" id="GO:0046872">
    <property type="term" value="F:metal ion binding"/>
    <property type="evidence" value="ECO:0007669"/>
    <property type="project" value="UniProtKB-KW"/>
</dbReference>
<feature type="domain" description="Cytochrome c" evidence="6">
    <location>
        <begin position="31"/>
        <end position="120"/>
    </location>
</feature>
<sequence length="145" mass="15582">MSTLLLPLLRLSAGGVAALLLATASTGCFSNRQNEGASLYQAHCSSCHGTQGEGLRRLIPPVAASDYVARNRAGLPCIVRRGMHGDVVVNGIHYNQVMPGHEDLTDSQITNLLNFVQRNWGNNNEPYTVREVSELLAPCHGSDGQ</sequence>
<evidence type="ECO:0000256" key="4">
    <source>
        <dbReference type="PROSITE-ProRule" id="PRU00433"/>
    </source>
</evidence>
<evidence type="ECO:0000256" key="5">
    <source>
        <dbReference type="SAM" id="SignalP"/>
    </source>
</evidence>
<dbReference type="RefSeq" id="WP_073282402.1">
    <property type="nucleotide sequence ID" value="NZ_FRAS01000005.1"/>
</dbReference>
<dbReference type="STRING" id="1121959.SAMN02746009_01357"/>